<evidence type="ECO:0000313" key="9">
    <source>
        <dbReference type="EMBL" id="CAF0840432.1"/>
    </source>
</evidence>
<dbReference type="Gene3D" id="3.90.79.10">
    <property type="entry name" value="Nucleoside Triphosphate Pyrophosphohydrolase"/>
    <property type="match status" value="1"/>
</dbReference>
<dbReference type="PROSITE" id="PS51462">
    <property type="entry name" value="NUDIX"/>
    <property type="match status" value="1"/>
</dbReference>
<comment type="similarity">
    <text evidence="3">Belongs to the Nudix hydrolase family.</text>
</comment>
<dbReference type="Proteomes" id="UP000681722">
    <property type="component" value="Unassembled WGS sequence"/>
</dbReference>
<sequence>MSWKKSASLILLGQQTLLNGMKTNGHNLFDYSILLLQRSPNMRFAPDYSVFPGGTLDPSDLSEEWPHYIKEFLPSTVDFNLFKRTDIDMYNDIPNPYPGLVMRICSIRETFEETGFLVCSTRNNSPRKNVFAYLQTINKIDYWRSACREDGAKFLEMCKIHNLCPDIMALHEWSEHLTPSFSDIRFDNLLYITSIEDTPTCIIASDDPETVSAQWLPPNIWLQNYVSNKTKFLPPQLYELSQMENFQNLFELNKFIIERVVNGVKRSIGMLVKCSDSALILYPGDTLYPSNIDVNNTLILFDGTVEEFNKQKIDKENQYLNRLVMNNETRQWEIQRTSNNISFKNGTHSTIASKL</sequence>
<evidence type="ECO:0000256" key="7">
    <source>
        <dbReference type="ARBA" id="ARBA00023211"/>
    </source>
</evidence>
<evidence type="ECO:0000259" key="8">
    <source>
        <dbReference type="PROSITE" id="PS51462"/>
    </source>
</evidence>
<dbReference type="PANTHER" id="PTHR12318:SF0">
    <property type="entry name" value="ACYL-COENZYME A DIPHOSPHATASE NUDT19"/>
    <property type="match status" value="1"/>
</dbReference>
<dbReference type="Proteomes" id="UP000682733">
    <property type="component" value="Unassembled WGS sequence"/>
</dbReference>
<dbReference type="EMBL" id="CAJNOK010002012">
    <property type="protein sequence ID" value="CAF0840432.1"/>
    <property type="molecule type" value="Genomic_DNA"/>
</dbReference>
<dbReference type="GO" id="GO:0046872">
    <property type="term" value="F:metal ion binding"/>
    <property type="evidence" value="ECO:0007669"/>
    <property type="project" value="UniProtKB-KW"/>
</dbReference>
<dbReference type="PANTHER" id="PTHR12318">
    <property type="entry name" value="TESTOSTERONE-REGULATED PROTEIN RP2"/>
    <property type="match status" value="1"/>
</dbReference>
<name>A0A813XZQ7_9BILA</name>
<dbReference type="InterPro" id="IPR039121">
    <property type="entry name" value="NUDT19"/>
</dbReference>
<dbReference type="AlphaFoldDB" id="A0A813XZQ7"/>
<dbReference type="SUPFAM" id="SSF55811">
    <property type="entry name" value="Nudix"/>
    <property type="match status" value="1"/>
</dbReference>
<dbReference type="OrthoDB" id="1695362at2759"/>
<evidence type="ECO:0000313" key="10">
    <source>
        <dbReference type="EMBL" id="CAF0874484.1"/>
    </source>
</evidence>
<dbReference type="InterPro" id="IPR000086">
    <property type="entry name" value="NUDIX_hydrolase_dom"/>
</dbReference>
<dbReference type="InterPro" id="IPR015797">
    <property type="entry name" value="NUDIX_hydrolase-like_dom_sf"/>
</dbReference>
<accession>A0A813XZQ7</accession>
<dbReference type="CDD" id="cd18870">
    <property type="entry name" value="NUDIX_AcylCoAdiphos_Nudt19"/>
    <property type="match status" value="1"/>
</dbReference>
<evidence type="ECO:0000313" key="12">
    <source>
        <dbReference type="EMBL" id="CAF3661537.1"/>
    </source>
</evidence>
<dbReference type="GO" id="GO:0016818">
    <property type="term" value="F:hydrolase activity, acting on acid anhydrides, in phosphorus-containing anhydrides"/>
    <property type="evidence" value="ECO:0007669"/>
    <property type="project" value="InterPro"/>
</dbReference>
<organism evidence="10 13">
    <name type="scientific">Didymodactylos carnosus</name>
    <dbReference type="NCBI Taxonomy" id="1234261"/>
    <lineage>
        <taxon>Eukaryota</taxon>
        <taxon>Metazoa</taxon>
        <taxon>Spiralia</taxon>
        <taxon>Gnathifera</taxon>
        <taxon>Rotifera</taxon>
        <taxon>Eurotatoria</taxon>
        <taxon>Bdelloidea</taxon>
        <taxon>Philodinida</taxon>
        <taxon>Philodinidae</taxon>
        <taxon>Didymodactylos</taxon>
    </lineage>
</organism>
<feature type="domain" description="Nudix hydrolase" evidence="8">
    <location>
        <begin position="3"/>
        <end position="238"/>
    </location>
</feature>
<comment type="cofactor">
    <cofactor evidence="1">
        <name>Mn(2+)</name>
        <dbReference type="ChEBI" id="CHEBI:29035"/>
    </cofactor>
</comment>
<gene>
    <name evidence="10" type="ORF">GPM918_LOCUS7275</name>
    <name evidence="9" type="ORF">OVA965_LOCUS6614</name>
    <name evidence="12" type="ORF">SRO942_LOCUS7275</name>
    <name evidence="11" type="ORF">TMI583_LOCUS6610</name>
</gene>
<evidence type="ECO:0000256" key="1">
    <source>
        <dbReference type="ARBA" id="ARBA00001936"/>
    </source>
</evidence>
<keyword evidence="7" id="KW-0464">Manganese</keyword>
<dbReference type="Proteomes" id="UP000663829">
    <property type="component" value="Unassembled WGS sequence"/>
</dbReference>
<reference evidence="10" key="1">
    <citation type="submission" date="2021-02" db="EMBL/GenBank/DDBJ databases">
        <authorList>
            <person name="Nowell W R."/>
        </authorList>
    </citation>
    <scope>NUCLEOTIDE SEQUENCE</scope>
</reference>
<dbReference type="Proteomes" id="UP000677228">
    <property type="component" value="Unassembled WGS sequence"/>
</dbReference>
<comment type="cofactor">
    <cofactor evidence="2">
        <name>Mg(2+)</name>
        <dbReference type="ChEBI" id="CHEBI:18420"/>
    </cofactor>
</comment>
<comment type="caution">
    <text evidence="10">The sequence shown here is derived from an EMBL/GenBank/DDBJ whole genome shotgun (WGS) entry which is preliminary data.</text>
</comment>
<evidence type="ECO:0000256" key="3">
    <source>
        <dbReference type="ARBA" id="ARBA00005582"/>
    </source>
</evidence>
<dbReference type="EMBL" id="CAJOBA010002012">
    <property type="protein sequence ID" value="CAF3625357.1"/>
    <property type="molecule type" value="Genomic_DNA"/>
</dbReference>
<dbReference type="GO" id="GO:0005739">
    <property type="term" value="C:mitochondrion"/>
    <property type="evidence" value="ECO:0007669"/>
    <property type="project" value="TreeGrafter"/>
</dbReference>
<evidence type="ECO:0000256" key="2">
    <source>
        <dbReference type="ARBA" id="ARBA00001946"/>
    </source>
</evidence>
<evidence type="ECO:0000313" key="11">
    <source>
        <dbReference type="EMBL" id="CAF3625357.1"/>
    </source>
</evidence>
<evidence type="ECO:0000256" key="4">
    <source>
        <dbReference type="ARBA" id="ARBA00022723"/>
    </source>
</evidence>
<dbReference type="EMBL" id="CAJNOQ010001179">
    <property type="protein sequence ID" value="CAF0874484.1"/>
    <property type="molecule type" value="Genomic_DNA"/>
</dbReference>
<keyword evidence="6" id="KW-0460">Magnesium</keyword>
<evidence type="ECO:0000313" key="13">
    <source>
        <dbReference type="Proteomes" id="UP000663829"/>
    </source>
</evidence>
<keyword evidence="4" id="KW-0479">Metal-binding</keyword>
<keyword evidence="5" id="KW-0378">Hydrolase</keyword>
<proteinExistence type="inferred from homology"/>
<evidence type="ECO:0000256" key="5">
    <source>
        <dbReference type="ARBA" id="ARBA00022801"/>
    </source>
</evidence>
<dbReference type="EMBL" id="CAJOBC010001179">
    <property type="protein sequence ID" value="CAF3661537.1"/>
    <property type="molecule type" value="Genomic_DNA"/>
</dbReference>
<protein>
    <recommendedName>
        <fullName evidence="8">Nudix hydrolase domain-containing protein</fullName>
    </recommendedName>
</protein>
<evidence type="ECO:0000256" key="6">
    <source>
        <dbReference type="ARBA" id="ARBA00022842"/>
    </source>
</evidence>
<keyword evidence="13" id="KW-1185">Reference proteome</keyword>